<keyword evidence="7" id="KW-1185">Reference proteome</keyword>
<evidence type="ECO:0000256" key="1">
    <source>
        <dbReference type="ARBA" id="ARBA00004123"/>
    </source>
</evidence>
<evidence type="ECO:0000256" key="3">
    <source>
        <dbReference type="SAM" id="MobiDB-lite"/>
    </source>
</evidence>
<dbReference type="InterPro" id="IPR039781">
    <property type="entry name" value="Rad21/Rec8-like"/>
</dbReference>
<comment type="caution">
    <text evidence="6">The sequence shown here is derived from an EMBL/GenBank/DDBJ whole genome shotgun (WGS) entry which is preliminary data.</text>
</comment>
<dbReference type="PANTHER" id="PTHR12585">
    <property type="entry name" value="SCC1 / RAD21 FAMILY MEMBER"/>
    <property type="match status" value="1"/>
</dbReference>
<feature type="compositionally biased region" description="Polar residues" evidence="3">
    <location>
        <begin position="309"/>
        <end position="319"/>
    </location>
</feature>
<feature type="region of interest" description="Disordered" evidence="3">
    <location>
        <begin position="591"/>
        <end position="620"/>
    </location>
</feature>
<dbReference type="InterPro" id="IPR006909">
    <property type="entry name" value="Rad21/Rec8_C_eu"/>
</dbReference>
<feature type="compositionally biased region" description="Polar residues" evidence="3">
    <location>
        <begin position="224"/>
        <end position="238"/>
    </location>
</feature>
<dbReference type="CDD" id="cd21793">
    <property type="entry name" value="Rad21_Rec8_M_AtSYN1-like"/>
    <property type="match status" value="1"/>
</dbReference>
<evidence type="ECO:0000313" key="6">
    <source>
        <dbReference type="EMBL" id="CAK7331851.1"/>
    </source>
</evidence>
<dbReference type="Pfam" id="PF04824">
    <property type="entry name" value="Rad21_Rec8"/>
    <property type="match status" value="1"/>
</dbReference>
<dbReference type="PANTHER" id="PTHR12585:SF55">
    <property type="entry name" value="SISTER CHROMATID COHESION 1 PROTEIN 3"/>
    <property type="match status" value="1"/>
</dbReference>
<dbReference type="Proteomes" id="UP001314170">
    <property type="component" value="Unassembled WGS sequence"/>
</dbReference>
<evidence type="ECO:0000256" key="2">
    <source>
        <dbReference type="ARBA" id="ARBA00023242"/>
    </source>
</evidence>
<dbReference type="InterPro" id="IPR006910">
    <property type="entry name" value="Rad21_Rec8_N"/>
</dbReference>
<dbReference type="AlphaFoldDB" id="A0AAV1RAD0"/>
<evidence type="ECO:0000259" key="4">
    <source>
        <dbReference type="Pfam" id="PF04824"/>
    </source>
</evidence>
<feature type="domain" description="Rad21/Rec8-like protein C-terminal eukaryotic" evidence="4">
    <location>
        <begin position="797"/>
        <end position="823"/>
    </location>
</feature>
<evidence type="ECO:0000259" key="5">
    <source>
        <dbReference type="Pfam" id="PF04825"/>
    </source>
</evidence>
<gene>
    <name evidence="6" type="ORF">DCAF_LOCUS8681</name>
</gene>
<dbReference type="GO" id="GO:1990414">
    <property type="term" value="P:replication-born double-strand break repair via sister chromatid exchange"/>
    <property type="evidence" value="ECO:0007669"/>
    <property type="project" value="TreeGrafter"/>
</dbReference>
<dbReference type="GO" id="GO:0008278">
    <property type="term" value="C:cohesin complex"/>
    <property type="evidence" value="ECO:0007669"/>
    <property type="project" value="InterPro"/>
</dbReference>
<protein>
    <recommendedName>
        <fullName evidence="8">Rad21/Rec8-like protein N-terminal domain-containing protein</fullName>
    </recommendedName>
</protein>
<keyword evidence="2" id="KW-0539">Nucleus</keyword>
<feature type="compositionally biased region" description="Polar residues" evidence="3">
    <location>
        <begin position="153"/>
        <end position="163"/>
    </location>
</feature>
<comment type="subcellular location">
    <subcellularLocation>
        <location evidence="1">Nucleus</location>
    </subcellularLocation>
</comment>
<organism evidence="6 7">
    <name type="scientific">Dovyalis caffra</name>
    <dbReference type="NCBI Taxonomy" id="77055"/>
    <lineage>
        <taxon>Eukaryota</taxon>
        <taxon>Viridiplantae</taxon>
        <taxon>Streptophyta</taxon>
        <taxon>Embryophyta</taxon>
        <taxon>Tracheophyta</taxon>
        <taxon>Spermatophyta</taxon>
        <taxon>Magnoliopsida</taxon>
        <taxon>eudicotyledons</taxon>
        <taxon>Gunneridae</taxon>
        <taxon>Pentapetalae</taxon>
        <taxon>rosids</taxon>
        <taxon>fabids</taxon>
        <taxon>Malpighiales</taxon>
        <taxon>Salicaceae</taxon>
        <taxon>Flacourtieae</taxon>
        <taxon>Dovyalis</taxon>
    </lineage>
</organism>
<feature type="region of interest" description="Disordered" evidence="3">
    <location>
        <begin position="300"/>
        <end position="319"/>
    </location>
</feature>
<sequence length="880" mass="97067">MFPEVPIALRTSGHLLLGVVRIYSKKVDYLFQDCTVVLVGLSKAFTTIEVNLPENATTATFDSITLPPTLNLDGFDMSDYLDPEGFVLRSPDNHLKSYEEITMTDQISPYITIRIDEDDDIIPPVSEQDPSSEATPMENYPSPPVKGDLPPQDTGQRTQTVVNNEGGPGASNQTDVLMDAMDFQDPGPGNQPDDPIDTGDFQDPVPSNQTEVLMDAGDFRDPGPSNQTEVPTETLNQRLNRENSPPEIEVMRDAANDLGSENFPPLSPDRRDDATERNKSLDEVQTEKDFLSPIMEGALPSLGEPLPFQQHSKAPTSAASQDIPDIFDTHGSFGECLLLICLGVRVIGACVLTLKELLIFISGNISPQFAIRSTPPVQQSQPGPPPVQQPRPRRKRKMLFDEATVLTNRFMKGALEDSSDLMRNRRVRSSSTVAIWRSNNRLEKEQIFNEPLITGSCADLCNLFKKEYITTKPHLILEQGAIPEHRVATSPGPETEAITEPRMASSTDPTTEHISEPMVAQFPVPGHESSLENEYPQQDLGFDGKNVLPEMDMGIERLRDCRGHDGNDFFSEILPSPARPMPSLRRDDFSDMPTSSLGSKTVPWEGTSTATGVLRTPDFSASPGTYQYDEQNSGLSDVPESMNSAEDDVSHSFSCALAKIFEAVDLKDLGKILEADNTPVGSLGTQDIDSLPVRTRGVAKYLKEHSPIIPLSEESSGDISLNKILQGKTRKLCARMFFETMYSQVMSVSANDSFKVPKTRVLFGKSQLEPRVVYGSLAYGSCFGKLSLVPIWWLGPEICVLKSYGLIDVQQAEPYGDIVLKLTSMLSKGKKNMHGDGDHGKLTLRWVIIFMPQRSSDENRQLKRGSERLLEKLVGVSSSL</sequence>
<feature type="region of interest" description="Disordered" evidence="3">
    <location>
        <begin position="373"/>
        <end position="395"/>
    </location>
</feature>
<dbReference type="GO" id="GO:0007062">
    <property type="term" value="P:sister chromatid cohesion"/>
    <property type="evidence" value="ECO:0007669"/>
    <property type="project" value="InterPro"/>
</dbReference>
<name>A0AAV1RAD0_9ROSI</name>
<dbReference type="Pfam" id="PF04825">
    <property type="entry name" value="Rad21_Rec8_N"/>
    <property type="match status" value="1"/>
</dbReference>
<feature type="region of interest" description="Disordered" evidence="3">
    <location>
        <begin position="119"/>
        <end position="288"/>
    </location>
</feature>
<evidence type="ECO:0000313" key="7">
    <source>
        <dbReference type="Proteomes" id="UP001314170"/>
    </source>
</evidence>
<dbReference type="GO" id="GO:0005634">
    <property type="term" value="C:nucleus"/>
    <property type="evidence" value="ECO:0007669"/>
    <property type="project" value="UniProtKB-SubCell"/>
</dbReference>
<feature type="region of interest" description="Disordered" evidence="3">
    <location>
        <begin position="486"/>
        <end position="512"/>
    </location>
</feature>
<dbReference type="GO" id="GO:0003682">
    <property type="term" value="F:chromatin binding"/>
    <property type="evidence" value="ECO:0007669"/>
    <property type="project" value="TreeGrafter"/>
</dbReference>
<reference evidence="6 7" key="1">
    <citation type="submission" date="2024-01" db="EMBL/GenBank/DDBJ databases">
        <authorList>
            <person name="Waweru B."/>
        </authorList>
    </citation>
    <scope>NUCLEOTIDE SEQUENCE [LARGE SCALE GENOMIC DNA]</scope>
</reference>
<accession>A0AAV1RAD0</accession>
<feature type="compositionally biased region" description="Low complexity" evidence="3">
    <location>
        <begin position="183"/>
        <end position="193"/>
    </location>
</feature>
<proteinExistence type="predicted"/>
<evidence type="ECO:0008006" key="8">
    <source>
        <dbReference type="Google" id="ProtNLM"/>
    </source>
</evidence>
<feature type="compositionally biased region" description="Basic and acidic residues" evidence="3">
    <location>
        <begin position="268"/>
        <end position="288"/>
    </location>
</feature>
<feature type="domain" description="Rad21/Rec8-like protein N-terminal" evidence="5">
    <location>
        <begin position="2"/>
        <end position="57"/>
    </location>
</feature>
<dbReference type="EMBL" id="CAWUPB010000913">
    <property type="protein sequence ID" value="CAK7331851.1"/>
    <property type="molecule type" value="Genomic_DNA"/>
</dbReference>